<comment type="caution">
    <text evidence="2">The sequence shown here is derived from an EMBL/GenBank/DDBJ whole genome shotgun (WGS) entry which is preliminary data.</text>
</comment>
<reference evidence="2 3" key="1">
    <citation type="journal article" date="2018" name="Nat. Ecol. Evol.">
        <title>Shark genomes provide insights into elasmobranch evolution and the origin of vertebrates.</title>
        <authorList>
            <person name="Hara Y"/>
            <person name="Yamaguchi K"/>
            <person name="Onimaru K"/>
            <person name="Kadota M"/>
            <person name="Koyanagi M"/>
            <person name="Keeley SD"/>
            <person name="Tatsumi K"/>
            <person name="Tanaka K"/>
            <person name="Motone F"/>
            <person name="Kageyama Y"/>
            <person name="Nozu R"/>
            <person name="Adachi N"/>
            <person name="Nishimura O"/>
            <person name="Nakagawa R"/>
            <person name="Tanegashima C"/>
            <person name="Kiyatake I"/>
            <person name="Matsumoto R"/>
            <person name="Murakumo K"/>
            <person name="Nishida K"/>
            <person name="Terakita A"/>
            <person name="Kuratani S"/>
            <person name="Sato K"/>
            <person name="Hyodo S Kuraku.S."/>
        </authorList>
    </citation>
    <scope>NUCLEOTIDE SEQUENCE [LARGE SCALE GENOMIC DNA]</scope>
</reference>
<evidence type="ECO:0000313" key="3">
    <source>
        <dbReference type="Proteomes" id="UP000287033"/>
    </source>
</evidence>
<evidence type="ECO:0000313" key="2">
    <source>
        <dbReference type="EMBL" id="GCC31968.1"/>
    </source>
</evidence>
<dbReference type="EMBL" id="BEZZ01000402">
    <property type="protein sequence ID" value="GCC31968.1"/>
    <property type="molecule type" value="Genomic_DNA"/>
</dbReference>
<keyword evidence="3" id="KW-1185">Reference proteome</keyword>
<evidence type="ECO:0000256" key="1">
    <source>
        <dbReference type="SAM" id="MobiDB-lite"/>
    </source>
</evidence>
<protein>
    <submittedName>
        <fullName evidence="2">Uncharacterized protein</fullName>
    </submittedName>
</protein>
<gene>
    <name evidence="2" type="ORF">chiPu_0010428</name>
</gene>
<dbReference type="AlphaFoldDB" id="A0A401SNK9"/>
<proteinExistence type="predicted"/>
<sequence>MSEPKGLSLSCLFFVTKLRESLAPVSLPPALPLQGAALASQSQSTRDTESERASERDTYTYRATQAEPALSLQQQSLALPLHQGIKAANGCI</sequence>
<organism evidence="2 3">
    <name type="scientific">Chiloscyllium punctatum</name>
    <name type="common">Brownbanded bambooshark</name>
    <name type="synonym">Hemiscyllium punctatum</name>
    <dbReference type="NCBI Taxonomy" id="137246"/>
    <lineage>
        <taxon>Eukaryota</taxon>
        <taxon>Metazoa</taxon>
        <taxon>Chordata</taxon>
        <taxon>Craniata</taxon>
        <taxon>Vertebrata</taxon>
        <taxon>Chondrichthyes</taxon>
        <taxon>Elasmobranchii</taxon>
        <taxon>Galeomorphii</taxon>
        <taxon>Galeoidea</taxon>
        <taxon>Orectolobiformes</taxon>
        <taxon>Hemiscylliidae</taxon>
        <taxon>Chiloscyllium</taxon>
    </lineage>
</organism>
<feature type="compositionally biased region" description="Basic and acidic residues" evidence="1">
    <location>
        <begin position="46"/>
        <end position="59"/>
    </location>
</feature>
<accession>A0A401SNK9</accession>
<feature type="region of interest" description="Disordered" evidence="1">
    <location>
        <begin position="36"/>
        <end position="59"/>
    </location>
</feature>
<name>A0A401SNK9_CHIPU</name>
<dbReference type="Proteomes" id="UP000287033">
    <property type="component" value="Unassembled WGS sequence"/>
</dbReference>